<keyword evidence="2" id="KW-1185">Reference proteome</keyword>
<proteinExistence type="predicted"/>
<evidence type="ECO:0000313" key="1">
    <source>
        <dbReference type="EMBL" id="KHG18745.1"/>
    </source>
</evidence>
<evidence type="ECO:0000313" key="2">
    <source>
        <dbReference type="Proteomes" id="UP000032142"/>
    </source>
</evidence>
<dbReference type="Proteomes" id="UP000032142">
    <property type="component" value="Unassembled WGS sequence"/>
</dbReference>
<accession>A0A0B0P107</accession>
<reference evidence="2" key="1">
    <citation type="submission" date="2014-09" db="EMBL/GenBank/DDBJ databases">
        <authorList>
            <person name="Mudge J."/>
            <person name="Ramaraj T."/>
            <person name="Lindquist I.E."/>
            <person name="Bharti A.K."/>
            <person name="Sundararajan A."/>
            <person name="Cameron C.T."/>
            <person name="Woodward J.E."/>
            <person name="May G.D."/>
            <person name="Brubaker C."/>
            <person name="Broadhvest J."/>
            <person name="Wilkins T.A."/>
        </authorList>
    </citation>
    <scope>NUCLEOTIDE SEQUENCE</scope>
    <source>
        <strain evidence="2">cv. AKA8401</strain>
    </source>
</reference>
<gene>
    <name evidence="1" type="ORF">F383_25453</name>
</gene>
<name>A0A0B0P107_GOSAR</name>
<sequence length="8" mass="891">MNKVAISE</sequence>
<protein>
    <submittedName>
        <fullName evidence="1">Uncharacterized protein</fullName>
    </submittedName>
</protein>
<dbReference type="EMBL" id="KN411305">
    <property type="protein sequence ID" value="KHG18745.1"/>
    <property type="molecule type" value="Genomic_DNA"/>
</dbReference>
<organism evidence="1 2">
    <name type="scientific">Gossypium arboreum</name>
    <name type="common">Tree cotton</name>
    <name type="synonym">Gossypium nanking</name>
    <dbReference type="NCBI Taxonomy" id="29729"/>
    <lineage>
        <taxon>Eukaryota</taxon>
        <taxon>Viridiplantae</taxon>
        <taxon>Streptophyta</taxon>
        <taxon>Embryophyta</taxon>
        <taxon>Tracheophyta</taxon>
        <taxon>Spermatophyta</taxon>
        <taxon>Magnoliopsida</taxon>
        <taxon>eudicotyledons</taxon>
        <taxon>Gunneridae</taxon>
        <taxon>Pentapetalae</taxon>
        <taxon>rosids</taxon>
        <taxon>malvids</taxon>
        <taxon>Malvales</taxon>
        <taxon>Malvaceae</taxon>
        <taxon>Malvoideae</taxon>
        <taxon>Gossypium</taxon>
    </lineage>
</organism>